<evidence type="ECO:0000256" key="6">
    <source>
        <dbReference type="ARBA" id="ARBA00022755"/>
    </source>
</evidence>
<dbReference type="SUPFAM" id="SSF56059">
    <property type="entry name" value="Glutathione synthetase ATP-binding domain-like"/>
    <property type="match status" value="1"/>
</dbReference>
<dbReference type="PATRIC" id="fig|304371.9.peg.2531"/>
<keyword evidence="5 10" id="KW-0547">Nucleotide-binding</keyword>
<dbReference type="InterPro" id="IPR013815">
    <property type="entry name" value="ATP_grasp_subdomain_1"/>
</dbReference>
<dbReference type="Proteomes" id="UP000001882">
    <property type="component" value="Chromosome"/>
</dbReference>
<dbReference type="STRING" id="304371.MCP_2482"/>
<evidence type="ECO:0000256" key="1">
    <source>
        <dbReference type="ARBA" id="ARBA00001936"/>
    </source>
</evidence>
<dbReference type="EMBL" id="AP011532">
    <property type="protein sequence ID" value="BAI62554.1"/>
    <property type="molecule type" value="Genomic_DNA"/>
</dbReference>
<comment type="function">
    <text evidence="10">Catalyzes the ATP- and formate-dependent formylation of 5-aminoimidazole-4-carboxamide-1-beta-d-ribofuranosyl 5'-monophosphate (AICAR) to 5-formaminoimidazole-4-carboxamide-1-beta-d-ribofuranosyl 5'-monophosphate (FAICAR) in the absence of folates.</text>
</comment>
<keyword evidence="3 10" id="KW-0436">Ligase</keyword>
<dbReference type="PIRSF" id="PIRSF004602">
    <property type="entry name" value="ATPgrasp_PurP"/>
    <property type="match status" value="1"/>
</dbReference>
<evidence type="ECO:0000256" key="7">
    <source>
        <dbReference type="ARBA" id="ARBA00022840"/>
    </source>
</evidence>
<protein>
    <recommendedName>
        <fullName evidence="10">5-formaminoimidazole-4-carboxamide-1-(beta)-D-ribofuranosyl 5'-monophosphate synthetase</fullName>
        <ecNumber evidence="10">6.3.4.23</ecNumber>
    </recommendedName>
    <alternativeName>
        <fullName evidence="10">5-aminoimidazole-4-carboxamide-1-beta-D-ribofuranosyl 5'-monophosphate--formate ligase</fullName>
    </alternativeName>
</protein>
<dbReference type="GO" id="GO:0005524">
    <property type="term" value="F:ATP binding"/>
    <property type="evidence" value="ECO:0007669"/>
    <property type="project" value="UniProtKB-KW"/>
</dbReference>
<dbReference type="GO" id="GO:0006189">
    <property type="term" value="P:'de novo' IMP biosynthetic process"/>
    <property type="evidence" value="ECO:0007669"/>
    <property type="project" value="UniProtKB-UniRule"/>
</dbReference>
<dbReference type="OrthoDB" id="98133at2157"/>
<evidence type="ECO:0000313" key="14">
    <source>
        <dbReference type="Proteomes" id="UP000001882"/>
    </source>
</evidence>
<reference evidence="13 14" key="1">
    <citation type="journal article" date="2007" name="Appl. Environ. Microbiol.">
        <title>Isolation of key methanogens for global methane emission from rice paddy fields: a novel isolate affiliated with the clone cluster rice cluster I.</title>
        <authorList>
            <person name="Sakai S."/>
            <person name="Imachi H."/>
            <person name="Sekiguchi Y."/>
            <person name="Ohashi A."/>
            <person name="Harada H."/>
            <person name="Kamagata Y."/>
        </authorList>
    </citation>
    <scope>NUCLEOTIDE SEQUENCE [LARGE SCALE GENOMIC DNA]</scope>
    <source>
        <strain evidence="14">DSM 17711 / JCM 13418 / NBRC 101707 / SANAE</strain>
    </source>
</reference>
<keyword evidence="8" id="KW-0460">Magnesium</keyword>
<feature type="binding site" evidence="10">
    <location>
        <position position="255"/>
    </location>
    <ligand>
        <name>5-amino-1-(5-phospho-beta-D-ribosyl)imidazole-4-carboxamide</name>
        <dbReference type="ChEBI" id="CHEBI:58475"/>
    </ligand>
</feature>
<keyword evidence="9" id="KW-0464">Manganese</keyword>
<feature type="binding site" evidence="10">
    <location>
        <position position="227"/>
    </location>
    <ligand>
        <name>ATP</name>
        <dbReference type="ChEBI" id="CHEBI:30616"/>
    </ligand>
</feature>
<comment type="cofactor">
    <cofactor evidence="2">
        <name>Mg(2+)</name>
        <dbReference type="ChEBI" id="CHEBI:18420"/>
    </cofactor>
</comment>
<dbReference type="InterPro" id="IPR009720">
    <property type="entry name" value="IMP_biosynth_PurP_C"/>
</dbReference>
<evidence type="ECO:0000256" key="2">
    <source>
        <dbReference type="ARBA" id="ARBA00001946"/>
    </source>
</evidence>
<dbReference type="Pfam" id="PF06973">
    <property type="entry name" value="DUF1297"/>
    <property type="match status" value="1"/>
</dbReference>
<feature type="binding site" evidence="10">
    <location>
        <position position="24"/>
    </location>
    <ligand>
        <name>5-amino-1-(5-phospho-beta-D-ribosyl)imidazole-4-carboxamide</name>
        <dbReference type="ChEBI" id="CHEBI:58475"/>
    </ligand>
</feature>
<dbReference type="Gene3D" id="3.30.470.20">
    <property type="entry name" value="ATP-grasp fold, B domain"/>
    <property type="match status" value="1"/>
</dbReference>
<evidence type="ECO:0000256" key="10">
    <source>
        <dbReference type="HAMAP-Rule" id="MF_01163"/>
    </source>
</evidence>
<dbReference type="HAMAP" id="MF_01163">
    <property type="entry name" value="IMP_biosynth_PurP"/>
    <property type="match status" value="1"/>
</dbReference>
<reference evidence="14" key="3">
    <citation type="journal article" date="2011" name="PLoS ONE">
        <title>Genome sequence of a mesophilic hydrogenotrophic methanogen Methanocella paludicola, the first cultivated representative of the order Methanocellales.</title>
        <authorList>
            <person name="Sakai S."/>
            <person name="Takaki Y."/>
            <person name="Shimamura S."/>
            <person name="Sekine M."/>
            <person name="Tajima T."/>
            <person name="Kosugi H."/>
            <person name="Ichikawa N."/>
            <person name="Tasumi E."/>
            <person name="Hiraki A.T."/>
            <person name="Shimizu A."/>
            <person name="Kato Y."/>
            <person name="Nishiko R."/>
            <person name="Mori K."/>
            <person name="Fujita N."/>
            <person name="Imachi H."/>
            <person name="Takai K."/>
        </authorList>
    </citation>
    <scope>NUCLEOTIDE SEQUENCE [LARGE SCALE GENOMIC DNA]</scope>
    <source>
        <strain evidence="14">DSM 17711 / JCM 13418 / NBRC 101707 / SANAE</strain>
    </source>
</reference>
<dbReference type="GO" id="GO:0000287">
    <property type="term" value="F:magnesium ion binding"/>
    <property type="evidence" value="ECO:0007669"/>
    <property type="project" value="InterPro"/>
</dbReference>
<feature type="domain" description="IMP biosynthesis enzyme PurP C-terminal" evidence="12">
    <location>
        <begin position="172"/>
        <end position="358"/>
    </location>
</feature>
<dbReference type="GO" id="GO:0016879">
    <property type="term" value="F:ligase activity, forming carbon-nitrogen bonds"/>
    <property type="evidence" value="ECO:0007669"/>
    <property type="project" value="UniProtKB-UniRule"/>
</dbReference>
<dbReference type="eggNOG" id="arCOG04346">
    <property type="taxonomic scope" value="Archaea"/>
</dbReference>
<dbReference type="Gene3D" id="3.30.1490.20">
    <property type="entry name" value="ATP-grasp fold, A domain"/>
    <property type="match status" value="1"/>
</dbReference>
<dbReference type="InterPro" id="IPR016185">
    <property type="entry name" value="PreATP-grasp_dom_sf"/>
</dbReference>
<dbReference type="PANTHER" id="PTHR38147">
    <property type="entry name" value="5-FORMAMINOIMIDAZOLE-4-CARBOXAMIDE-1-(BETA)-D-RIBOFURANOSYL 5'-MONOPHOSPHATE SYNTHETASE-RELATED"/>
    <property type="match status" value="1"/>
</dbReference>
<evidence type="ECO:0000313" key="13">
    <source>
        <dbReference type="EMBL" id="BAI62554.1"/>
    </source>
</evidence>
<comment type="cofactor">
    <cofactor evidence="1">
        <name>Mn(2+)</name>
        <dbReference type="ChEBI" id="CHEBI:29035"/>
    </cofactor>
</comment>
<evidence type="ECO:0000256" key="9">
    <source>
        <dbReference type="ARBA" id="ARBA00023211"/>
    </source>
</evidence>
<dbReference type="RefSeq" id="WP_012901228.1">
    <property type="nucleotide sequence ID" value="NC_013665.1"/>
</dbReference>
<keyword evidence="4" id="KW-0479">Metal-binding</keyword>
<evidence type="ECO:0000256" key="4">
    <source>
        <dbReference type="ARBA" id="ARBA00022723"/>
    </source>
</evidence>
<evidence type="ECO:0000256" key="3">
    <source>
        <dbReference type="ARBA" id="ARBA00022598"/>
    </source>
</evidence>
<sequence>MSDVSGILDNYDLKNIAIGTLGSHTALNIFKGAKEEGFRTVCVCREKDAILYRKFGVVDDMIIVRDFSELMTGHIQEKLRRLNVILIPHGSFTAFLSTEDLTGSLRVPMFGNRELLHLEADRKEQREWLRKAGLRLPGTIKSPEDIDRLVIAKLPGAKGGRGYFLAASPEGFHRKFSDMVRRGLLKEEDKENIHLQEYLMGVNVYPSYFSSIIKNDVEFLAIDRRYESAVDAIGRIPAGEQLEIRANPTYTIVGNFPIVIRESLLPELIRMGENVHETAKRLAPPGIIGPFCLETVVTDDLNIHTFEISARIVAGTNAGIGTSPYAYLKYGENMYMGRRIALEIREALEQGRLHEILT</sequence>
<evidence type="ECO:0000256" key="5">
    <source>
        <dbReference type="ARBA" id="ARBA00022741"/>
    </source>
</evidence>
<feature type="binding site" evidence="10">
    <location>
        <position position="91"/>
    </location>
    <ligand>
        <name>5-amino-1-(5-phospho-beta-D-ribosyl)imidazole-4-carboxamide</name>
        <dbReference type="ChEBI" id="CHEBI:58475"/>
    </ligand>
</feature>
<dbReference type="KEGG" id="mpd:MCP_2482"/>
<keyword evidence="7 10" id="KW-0067">ATP-binding</keyword>
<comment type="catalytic activity">
    <reaction evidence="10">
        <text>5-amino-1-(5-phospho-beta-D-ribosyl)imidazole-4-carboxamide + formate + ATP = 5-formamido-1-(5-phospho-D-ribosyl)imidazole-4-carboxamide + ADP + phosphate</text>
        <dbReference type="Rhea" id="RHEA:24836"/>
        <dbReference type="ChEBI" id="CHEBI:15740"/>
        <dbReference type="ChEBI" id="CHEBI:30616"/>
        <dbReference type="ChEBI" id="CHEBI:43474"/>
        <dbReference type="ChEBI" id="CHEBI:58467"/>
        <dbReference type="ChEBI" id="CHEBI:58475"/>
        <dbReference type="ChEBI" id="CHEBI:456216"/>
        <dbReference type="EC" id="6.3.4.23"/>
    </reaction>
</comment>
<keyword evidence="14" id="KW-1185">Reference proteome</keyword>
<comment type="similarity">
    <text evidence="10">Belongs to the phosphohexose mutase family.</text>
</comment>
<evidence type="ECO:0000256" key="8">
    <source>
        <dbReference type="ARBA" id="ARBA00022842"/>
    </source>
</evidence>
<evidence type="ECO:0000259" key="11">
    <source>
        <dbReference type="Pfam" id="PF06849"/>
    </source>
</evidence>
<dbReference type="PANTHER" id="PTHR38147:SF2">
    <property type="entry name" value="5-FORMAMINOIMIDAZOLE-4-CARBOXAMIDE-1-(BETA)-D-RIBOFURANOSYL 5'-MONOPHOSPHATE SYNTHETASE"/>
    <property type="match status" value="1"/>
</dbReference>
<proteinExistence type="inferred from homology"/>
<evidence type="ECO:0000259" key="12">
    <source>
        <dbReference type="Pfam" id="PF06973"/>
    </source>
</evidence>
<dbReference type="Pfam" id="PF06849">
    <property type="entry name" value="DUF1246"/>
    <property type="match status" value="1"/>
</dbReference>
<dbReference type="InParanoid" id="D1Z1I2"/>
<dbReference type="Gene3D" id="3.40.50.20">
    <property type="match status" value="1"/>
</dbReference>
<gene>
    <name evidence="13" type="primary">purP-3</name>
    <name evidence="10" type="synonym">purP</name>
    <name evidence="13" type="ordered locus">MCP_2482</name>
</gene>
<keyword evidence="6 10" id="KW-0658">Purine biosynthesis</keyword>
<feature type="domain" description="IMP biosynthesis enzyme PurP N-terminal" evidence="11">
    <location>
        <begin position="18"/>
        <end position="139"/>
    </location>
</feature>
<reference evidence="13 14" key="2">
    <citation type="journal article" date="2008" name="Int. J. Syst. Evol. Microbiol.">
        <title>Methanocella paludicola gen. nov., sp. nov., a methane-producing archaeon, the first isolate of the lineage 'Rice Cluster I', and proposal of the new archaeal order Methanocellales ord. nov.</title>
        <authorList>
            <person name="Sakai S."/>
            <person name="Imachi H."/>
            <person name="Hanada S."/>
            <person name="Ohashi A."/>
            <person name="Harada H."/>
            <person name="Kamagata Y."/>
        </authorList>
    </citation>
    <scope>NUCLEOTIDE SEQUENCE [LARGE SCALE GENOMIC DNA]</scope>
    <source>
        <strain evidence="14">DSM 17711 / JCM 13418 / NBRC 101707 / SANAE</strain>
    </source>
</reference>
<dbReference type="AlphaFoldDB" id="D1Z1I2"/>
<dbReference type="EC" id="6.3.4.23" evidence="10"/>
<comment type="pathway">
    <text evidence="10">Purine metabolism; IMP biosynthesis via de novo pathway; 5-formamido-1-(5-phospho-D-ribosyl)imidazole-4-carboxamide from 5-amino-1-(5-phospho-D-ribosyl)imidazole-4-carboxamide (formate route): step 1/1.</text>
</comment>
<accession>D1Z1I2</accession>
<dbReference type="InterPro" id="IPR023656">
    <property type="entry name" value="IMP_biosynth_PurP"/>
</dbReference>
<dbReference type="InterPro" id="IPR010672">
    <property type="entry name" value="IMP_biosynth_PurP_N"/>
</dbReference>
<name>D1Z1I2_METPS</name>
<organism evidence="13 14">
    <name type="scientific">Methanocella paludicola (strain DSM 17711 / JCM 13418 / NBRC 101707 / SANAE)</name>
    <dbReference type="NCBI Taxonomy" id="304371"/>
    <lineage>
        <taxon>Archaea</taxon>
        <taxon>Methanobacteriati</taxon>
        <taxon>Methanobacteriota</taxon>
        <taxon>Stenosarchaea group</taxon>
        <taxon>Methanomicrobia</taxon>
        <taxon>Methanocellales</taxon>
        <taxon>Methanocellaceae</taxon>
        <taxon>Methanocella</taxon>
    </lineage>
</organism>
<dbReference type="UniPathway" id="UPA00074">
    <property type="reaction ID" value="UER00134"/>
</dbReference>
<dbReference type="SUPFAM" id="SSF52440">
    <property type="entry name" value="PreATP-grasp domain"/>
    <property type="match status" value="1"/>
</dbReference>
<dbReference type="NCBIfam" id="NF009783">
    <property type="entry name" value="PRK13278.2-4"/>
    <property type="match status" value="1"/>
</dbReference>
<dbReference type="GeneID" id="8683061"/>